<accession>A0A821XZV5</accession>
<protein>
    <submittedName>
        <fullName evidence="1">Uncharacterized protein</fullName>
    </submittedName>
</protein>
<comment type="caution">
    <text evidence="1">The sequence shown here is derived from an EMBL/GenBank/DDBJ whole genome shotgun (WGS) entry which is preliminary data.</text>
</comment>
<evidence type="ECO:0000313" key="2">
    <source>
        <dbReference type="Proteomes" id="UP000663880"/>
    </source>
</evidence>
<dbReference type="Proteomes" id="UP000663880">
    <property type="component" value="Unassembled WGS sequence"/>
</dbReference>
<gene>
    <name evidence="1" type="ORF">PMACD_LOCUS16130</name>
</gene>
<keyword evidence="2" id="KW-1185">Reference proteome</keyword>
<dbReference type="AlphaFoldDB" id="A0A821XZV5"/>
<dbReference type="EMBL" id="CAJOBZ010000078">
    <property type="protein sequence ID" value="CAF4955273.1"/>
    <property type="molecule type" value="Genomic_DNA"/>
</dbReference>
<sequence>MNKVVVGGGTYRAIRQVPNGVVAMIKAAEAAAGCGRREADGVCARAVRLNKSKMRSTEIRDKTKVIDANNLIEI</sequence>
<reference evidence="1" key="1">
    <citation type="submission" date="2021-02" db="EMBL/GenBank/DDBJ databases">
        <authorList>
            <person name="Steward A R."/>
        </authorList>
    </citation>
    <scope>NUCLEOTIDE SEQUENCE</scope>
</reference>
<organism evidence="1 2">
    <name type="scientific">Pieris macdunnoughi</name>
    <dbReference type="NCBI Taxonomy" id="345717"/>
    <lineage>
        <taxon>Eukaryota</taxon>
        <taxon>Metazoa</taxon>
        <taxon>Ecdysozoa</taxon>
        <taxon>Arthropoda</taxon>
        <taxon>Hexapoda</taxon>
        <taxon>Insecta</taxon>
        <taxon>Pterygota</taxon>
        <taxon>Neoptera</taxon>
        <taxon>Endopterygota</taxon>
        <taxon>Lepidoptera</taxon>
        <taxon>Glossata</taxon>
        <taxon>Ditrysia</taxon>
        <taxon>Papilionoidea</taxon>
        <taxon>Pieridae</taxon>
        <taxon>Pierinae</taxon>
        <taxon>Pieris</taxon>
    </lineage>
</organism>
<name>A0A821XZV5_9NEOP</name>
<evidence type="ECO:0000313" key="1">
    <source>
        <dbReference type="EMBL" id="CAF4955273.1"/>
    </source>
</evidence>
<proteinExistence type="predicted"/>